<sequence>MDVFNRPPVISEDTFQYTLHPQPDVSDRTSVTTLAALMDDFVNSLLPEHLWHRDSFELKVVSDPDDGNAWVLEGRMRVGDCVDDEWCAVWLLREISRKWDVVISIFDSDGEFLLIEAAESLPSWVTPSNAENRVWIYNSHMHLIPLSYVSAPSSKPRRRRHPGAKDSDDEGDIAEDNDGEDFISIPDALKVVRDPLVNTRAPTNVEQTVWQRISRYPAAARQHVHVTKAYLPVDIAKALSVNPSLIQKPVETFYTRDALQLRAAHKMSRFPPEPSILTSVKMTRTAYAQLVGQKFYPPKIFGRWQEREGTKEWRWKDIGMKIACGFEMLYQENKGRSDVSATSFDGSKSSMEARKDALRRNPDYIKYIQNLVSTGYFKGELEGSQLWNTLEDKAAAAFTEAQRDDDASRPSFTNAVNVAISQSGNSTLLPQEEDSDEWLNVNAEDFDAMLEKALGGRGSSHAPPDAMDVEMDEQSIETEEDRLAKVQATRLQELAKKVEEFVEGEGDIEGARFADEMLDEEFSDEESIMSDDASGEEHNAPQYDAERAARQAAMDKLVPGIEPSEYGKMPPSFHNHSQRVAPTTMETDVREEAPHDGLFTTEPRVRPIRPPILPRDRWDGVDSDDETDEDESGANNDDEEDQPQVVGEIEIDMAEEKDEFLEFARQALGVSDQQWGDIVRERRERGAFVPTRVSSEGQARHTGQSVESSEEPERGVFGPTNPRSNGDTNLDSFEAVMAAMDVELARTRGSKQTGNSPAHPIATDKGKRRSVTEGDNAVSIEAAMEAELQGLLDRCDDDADEDENIGTDYNLIKNFLESFKGQGGLPGPVSNLAGRLQQGWILPRDDS</sequence>
<feature type="region of interest" description="Disordered" evidence="1">
    <location>
        <begin position="152"/>
        <end position="180"/>
    </location>
</feature>
<name>A0A1C7MTE3_GRIFR</name>
<dbReference type="OrthoDB" id="27237at2759"/>
<feature type="compositionally biased region" description="Acidic residues" evidence="1">
    <location>
        <begin position="621"/>
        <end position="642"/>
    </location>
</feature>
<dbReference type="AlphaFoldDB" id="A0A1C7MTE3"/>
<dbReference type="OMA" id="AHKMSRF"/>
<gene>
    <name evidence="2" type="primary">Ecd</name>
    <name evidence="2" type="ORF">A0H81_00503</name>
</gene>
<feature type="region of interest" description="Disordered" evidence="1">
    <location>
        <begin position="747"/>
        <end position="773"/>
    </location>
</feature>
<dbReference type="GO" id="GO:0005634">
    <property type="term" value="C:nucleus"/>
    <property type="evidence" value="ECO:0007669"/>
    <property type="project" value="TreeGrafter"/>
</dbReference>
<proteinExistence type="predicted"/>
<dbReference type="EMBL" id="LUGG01000001">
    <property type="protein sequence ID" value="OBZ79729.1"/>
    <property type="molecule type" value="Genomic_DNA"/>
</dbReference>
<evidence type="ECO:0000313" key="3">
    <source>
        <dbReference type="Proteomes" id="UP000092993"/>
    </source>
</evidence>
<dbReference type="Proteomes" id="UP000092993">
    <property type="component" value="Unassembled WGS sequence"/>
</dbReference>
<dbReference type="PANTHER" id="PTHR13060">
    <property type="entry name" value="SGT1 PROTEIN HSGT1 SUPPRESSOR OF GCR2"/>
    <property type="match status" value="1"/>
</dbReference>
<dbReference type="PANTHER" id="PTHR13060:SF0">
    <property type="entry name" value="PROTEIN ECDYSONELESS HOMOLOG"/>
    <property type="match status" value="1"/>
</dbReference>
<feature type="compositionally biased region" description="Acidic residues" evidence="1">
    <location>
        <begin position="167"/>
        <end position="180"/>
    </location>
</feature>
<feature type="region of interest" description="Disordered" evidence="1">
    <location>
        <begin position="600"/>
        <end position="647"/>
    </location>
</feature>
<comment type="caution">
    <text evidence="2">The sequence shown here is derived from an EMBL/GenBank/DDBJ whole genome shotgun (WGS) entry which is preliminary data.</text>
</comment>
<feature type="compositionally biased region" description="Polar residues" evidence="1">
    <location>
        <begin position="692"/>
        <end position="707"/>
    </location>
</feature>
<dbReference type="STRING" id="5627.A0A1C7MTE3"/>
<evidence type="ECO:0000256" key="1">
    <source>
        <dbReference type="SAM" id="MobiDB-lite"/>
    </source>
</evidence>
<reference evidence="2 3" key="1">
    <citation type="submission" date="2016-03" db="EMBL/GenBank/DDBJ databases">
        <title>Whole genome sequencing of Grifola frondosa 9006-11.</title>
        <authorList>
            <person name="Min B."/>
            <person name="Park H."/>
            <person name="Kim J.-G."/>
            <person name="Cho H."/>
            <person name="Oh Y.-L."/>
            <person name="Kong W.-S."/>
            <person name="Choi I.-G."/>
        </authorList>
    </citation>
    <scope>NUCLEOTIDE SEQUENCE [LARGE SCALE GENOMIC DNA]</scope>
    <source>
        <strain evidence="2 3">9006-11</strain>
    </source>
</reference>
<dbReference type="InterPro" id="IPR010770">
    <property type="entry name" value="Ecd"/>
</dbReference>
<feature type="region of interest" description="Disordered" evidence="1">
    <location>
        <begin position="688"/>
        <end position="729"/>
    </location>
</feature>
<organism evidence="2 3">
    <name type="scientific">Grifola frondosa</name>
    <name type="common">Maitake</name>
    <name type="synonym">Polyporus frondosus</name>
    <dbReference type="NCBI Taxonomy" id="5627"/>
    <lineage>
        <taxon>Eukaryota</taxon>
        <taxon>Fungi</taxon>
        <taxon>Dikarya</taxon>
        <taxon>Basidiomycota</taxon>
        <taxon>Agaricomycotina</taxon>
        <taxon>Agaricomycetes</taxon>
        <taxon>Polyporales</taxon>
        <taxon>Grifolaceae</taxon>
        <taxon>Grifola</taxon>
    </lineage>
</organism>
<evidence type="ECO:0000313" key="2">
    <source>
        <dbReference type="EMBL" id="OBZ79729.1"/>
    </source>
</evidence>
<keyword evidence="3" id="KW-1185">Reference proteome</keyword>
<protein>
    <submittedName>
        <fullName evidence="2">Protein SGT1</fullName>
    </submittedName>
</protein>
<accession>A0A1C7MTE3</accession>
<dbReference type="Pfam" id="PF07093">
    <property type="entry name" value="SGT1"/>
    <property type="match status" value="2"/>
</dbReference>